<dbReference type="STRING" id="351627.Csac_0604"/>
<dbReference type="HOGENOM" id="CLU_048530_0_0_9"/>
<accession>A4XH44</accession>
<dbReference type="Proteomes" id="UP000000256">
    <property type="component" value="Chromosome"/>
</dbReference>
<evidence type="ECO:0000313" key="1">
    <source>
        <dbReference type="EMBL" id="ABP66229.1"/>
    </source>
</evidence>
<dbReference type="RefSeq" id="WP_011916176.1">
    <property type="nucleotide sequence ID" value="NC_009437.1"/>
</dbReference>
<sequence>MKTPKEVLYEAIKDHLIIYLKSGKLSLFTFLNKLNLNIHRIEDLLRIHFLLKSEVRDFVLNLPSMLRKLKVSTILSEETNHVQVKGQINWQKTLIKRFNQNCKDSTLLCCNQTNKLYSTKENLVLKEFVRVLYETIFLDIGMERFTKFEWYEKGKEINKIVKELYEKNSYLSKIDLNHAKITDRMIEMVSKHRNNLYSQAAKLLREYRRVVRLDLEEEEIKNLFEKTFIEVADESTLFELYWIIRILRDNASDEKLFVVDGKNNKIAMWEDEVFEYHLYHNVSNLKDIMFKVGFEEVEDVDNEYFKRYTNARKMAKQLALCIFGNRDISDDSFWSGRPDILIEIRNKDNGELVKLVIGEVKYTTDREYMVEGLCQLLEYIYFVKQNGKYLFNNQKNRVELQGILFVDNIEFVPLEKNYWIKIYTPHSSKVILCPKNQLNKCSHCYFSNIGI</sequence>
<dbReference type="AlphaFoldDB" id="A4XH44"/>
<evidence type="ECO:0000313" key="2">
    <source>
        <dbReference type="Proteomes" id="UP000000256"/>
    </source>
</evidence>
<gene>
    <name evidence="1" type="ordered locus">Csac_0604</name>
</gene>
<dbReference type="OrthoDB" id="2804813at2"/>
<name>A4XH44_CALS8</name>
<protein>
    <submittedName>
        <fullName evidence="1">Uncharacterized protein</fullName>
    </submittedName>
</protein>
<dbReference type="KEGG" id="csc:Csac_0604"/>
<proteinExistence type="predicted"/>
<organism evidence="1 2">
    <name type="scientific">Caldicellulosiruptor saccharolyticus (strain ATCC 43494 / DSM 8903 / Tp8T 6331)</name>
    <dbReference type="NCBI Taxonomy" id="351627"/>
    <lineage>
        <taxon>Bacteria</taxon>
        <taxon>Bacillati</taxon>
        <taxon>Bacillota</taxon>
        <taxon>Bacillota incertae sedis</taxon>
        <taxon>Caldicellulosiruptorales</taxon>
        <taxon>Caldicellulosiruptoraceae</taxon>
        <taxon>Caldicellulosiruptor</taxon>
    </lineage>
</organism>
<keyword evidence="2" id="KW-1185">Reference proteome</keyword>
<reference evidence="1 2" key="1">
    <citation type="journal article" date="2008" name="Appl. Environ. Microbiol.">
        <title>Hydrogenomics of the extremely thermophilic bacterium Caldicellulosiruptor saccharolyticus.</title>
        <authorList>
            <person name="van de Werken H.J."/>
            <person name="Verhaart M.R."/>
            <person name="VanFossen A.L."/>
            <person name="Willquist K."/>
            <person name="Lewis D.L."/>
            <person name="Nichols J.D."/>
            <person name="Goorissen H.P."/>
            <person name="Mongodin E.F."/>
            <person name="Nelson K.E."/>
            <person name="van Niel E.W."/>
            <person name="Stams A.J."/>
            <person name="Ward D.E."/>
            <person name="de Vos W.M."/>
            <person name="van der Oost J."/>
            <person name="Kelly R.M."/>
            <person name="Kengen S.W."/>
        </authorList>
    </citation>
    <scope>NUCLEOTIDE SEQUENCE [LARGE SCALE GENOMIC DNA]</scope>
    <source>
        <strain evidence="2">ATCC 43494 / DSM 8903 / Tp8T 6331</strain>
    </source>
</reference>
<dbReference type="EMBL" id="CP000679">
    <property type="protein sequence ID" value="ABP66229.1"/>
    <property type="molecule type" value="Genomic_DNA"/>
</dbReference>
<dbReference type="eggNOG" id="ENOG5033CE3">
    <property type="taxonomic scope" value="Bacteria"/>
</dbReference>